<evidence type="ECO:0000256" key="5">
    <source>
        <dbReference type="ARBA" id="ARBA00022801"/>
    </source>
</evidence>
<name>A0AAX6M6Q1_9PEZI</name>
<evidence type="ECO:0000313" key="10">
    <source>
        <dbReference type="EMBL" id="KAK6948083.1"/>
    </source>
</evidence>
<comment type="similarity">
    <text evidence="1 8">Belongs to the tannase family.</text>
</comment>
<feature type="region of interest" description="Disordered" evidence="9">
    <location>
        <begin position="118"/>
        <end position="144"/>
    </location>
</feature>
<dbReference type="GO" id="GO:0030600">
    <property type="term" value="F:feruloyl esterase activity"/>
    <property type="evidence" value="ECO:0007669"/>
    <property type="project" value="UniProtKB-ARBA"/>
</dbReference>
<dbReference type="SUPFAM" id="SSF53474">
    <property type="entry name" value="alpha/beta-Hydrolases"/>
    <property type="match status" value="1"/>
</dbReference>
<keyword evidence="4" id="KW-0732">Signal</keyword>
<evidence type="ECO:0000256" key="3">
    <source>
        <dbReference type="ARBA" id="ARBA00022723"/>
    </source>
</evidence>
<gene>
    <name evidence="10" type="ORF">Daesc_009847</name>
</gene>
<feature type="region of interest" description="Disordered" evidence="9">
    <location>
        <begin position="1"/>
        <end position="50"/>
    </location>
</feature>
<feature type="compositionally biased region" description="Basic and acidic residues" evidence="9">
    <location>
        <begin position="29"/>
        <end position="43"/>
    </location>
</feature>
<keyword evidence="2" id="KW-0719">Serine esterase</keyword>
<keyword evidence="5 8" id="KW-0378">Hydrolase</keyword>
<dbReference type="AlphaFoldDB" id="A0AAX6M6Q1"/>
<evidence type="ECO:0000256" key="6">
    <source>
        <dbReference type="ARBA" id="ARBA00022837"/>
    </source>
</evidence>
<dbReference type="InterPro" id="IPR029058">
    <property type="entry name" value="AB_hydrolase_fold"/>
</dbReference>
<evidence type="ECO:0000313" key="11">
    <source>
        <dbReference type="Proteomes" id="UP001369815"/>
    </source>
</evidence>
<keyword evidence="3" id="KW-0479">Metal-binding</keyword>
<evidence type="ECO:0000256" key="7">
    <source>
        <dbReference type="ARBA" id="ARBA00023157"/>
    </source>
</evidence>
<dbReference type="GO" id="GO:0046872">
    <property type="term" value="F:metal ion binding"/>
    <property type="evidence" value="ECO:0007669"/>
    <property type="project" value="UniProtKB-KW"/>
</dbReference>
<dbReference type="PANTHER" id="PTHR33938">
    <property type="entry name" value="FERULOYL ESTERASE B-RELATED"/>
    <property type="match status" value="1"/>
</dbReference>
<keyword evidence="6" id="KW-0106">Calcium</keyword>
<evidence type="ECO:0000256" key="8">
    <source>
        <dbReference type="RuleBase" id="RU361238"/>
    </source>
</evidence>
<comment type="caution">
    <text evidence="10">The sequence shown here is derived from an EMBL/GenBank/DDBJ whole genome shotgun (WGS) entry which is preliminary data.</text>
</comment>
<dbReference type="EMBL" id="JBANMG010000010">
    <property type="protein sequence ID" value="KAK6948083.1"/>
    <property type="molecule type" value="Genomic_DNA"/>
</dbReference>
<feature type="compositionally biased region" description="Basic and acidic residues" evidence="9">
    <location>
        <begin position="123"/>
        <end position="134"/>
    </location>
</feature>
<keyword evidence="11" id="KW-1185">Reference proteome</keyword>
<sequence length="703" mass="75703">MEMLIVPAGKEPRTSTMKTKKQGARVGTSRHEAKVGKHLEKRSNPGQTWPAKLDRSTVILPESIPFRAVSKRSPPKGAVFIANQCGKDVMFAMMCSGLLQFSVRTLAVAALAATVASSTSARSNHDNDNNDNVRRQSGGTNCDEETFTSVLPTAAKIEKVEYVSSGSSFGEPDTDLMYPIPPTNLPELCAVIISVASSPISEYRFGVFLPADWNGRFLAVGNGGFGGGINWMDMGAGVRYGFAVVSTDTGHNSTTADTRWALDNGEMKTDWGWRALHGTVETGKSLVTTYYAKPISHSYYNGCSTGGRQGLKEVQISPDSFDGVLVGAPAWYTTRLNTWVCKVATYNWPANEPKHIDWHTLPPIGSEVVRQCDDLDGVTDGIISLPDQCNVNYDALRCSDDSSNTISDFATSNNCLNDAQIDTLRQMYTGFTLDSTGERVMPGLLPGSEDQMYTLLNYSDASPYGLGYIRNFLLDNPLFQASQYNDSILQLAEAVDPGNATADDYNLTTFRDRGGKMLLYHGAADGLVPTTAGSLYYDRVVQTTSNGDVNATRDFFRRLEIPGMQHCGLSVVGAPWAIGGAGQAAFLGNDTYSVPGFADAQHDVLLALVDWVENGKPVDQVVATTWNEQKDASSGVLRQRPVCAYPNTAKWDGSGNVDEAGSWSCGSASGGDNSSETENGAGSLASMNPFSGIVDVFRIFAII</sequence>
<dbReference type="PANTHER" id="PTHR33938:SF2">
    <property type="entry name" value="CARBOXYLIC ESTER HYDROLASE"/>
    <property type="match status" value="1"/>
</dbReference>
<accession>A0AAX6M6Q1</accession>
<proteinExistence type="inferred from homology"/>
<evidence type="ECO:0000256" key="2">
    <source>
        <dbReference type="ARBA" id="ARBA00022487"/>
    </source>
</evidence>
<dbReference type="Pfam" id="PF07519">
    <property type="entry name" value="Tannase"/>
    <property type="match status" value="1"/>
</dbReference>
<evidence type="ECO:0000256" key="4">
    <source>
        <dbReference type="ARBA" id="ARBA00022729"/>
    </source>
</evidence>
<evidence type="ECO:0000256" key="1">
    <source>
        <dbReference type="ARBA" id="ARBA00006249"/>
    </source>
</evidence>
<evidence type="ECO:0000256" key="9">
    <source>
        <dbReference type="SAM" id="MobiDB-lite"/>
    </source>
</evidence>
<dbReference type="InterPro" id="IPR011118">
    <property type="entry name" value="Tannase/feruloyl_esterase"/>
</dbReference>
<keyword evidence="7" id="KW-1015">Disulfide bond</keyword>
<reference evidence="10 11" key="1">
    <citation type="journal article" date="2024" name="Front Chem Biol">
        <title>Unveiling the potential of Daldinia eschscholtzii MFLUCC 19-0629 through bioactivity and bioinformatics studies for enhanced sustainable agriculture production.</title>
        <authorList>
            <person name="Brooks S."/>
            <person name="Weaver J.A."/>
            <person name="Klomchit A."/>
            <person name="Alharthi S.A."/>
            <person name="Onlamun T."/>
            <person name="Nurani R."/>
            <person name="Vong T.K."/>
            <person name="Alberti F."/>
            <person name="Greco C."/>
        </authorList>
    </citation>
    <scope>NUCLEOTIDE SEQUENCE [LARGE SCALE GENOMIC DNA]</scope>
    <source>
        <strain evidence="10">MFLUCC 19-0629</strain>
    </source>
</reference>
<protein>
    <recommendedName>
        <fullName evidence="8">Carboxylic ester hydrolase</fullName>
        <ecNumber evidence="8">3.1.1.-</ecNumber>
    </recommendedName>
</protein>
<dbReference type="Proteomes" id="UP001369815">
    <property type="component" value="Unassembled WGS sequence"/>
</dbReference>
<dbReference type="EC" id="3.1.1.-" evidence="8"/>
<organism evidence="10 11">
    <name type="scientific">Daldinia eschscholtzii</name>
    <dbReference type="NCBI Taxonomy" id="292717"/>
    <lineage>
        <taxon>Eukaryota</taxon>
        <taxon>Fungi</taxon>
        <taxon>Dikarya</taxon>
        <taxon>Ascomycota</taxon>
        <taxon>Pezizomycotina</taxon>
        <taxon>Sordariomycetes</taxon>
        <taxon>Xylariomycetidae</taxon>
        <taxon>Xylariales</taxon>
        <taxon>Hypoxylaceae</taxon>
        <taxon>Daldinia</taxon>
    </lineage>
</organism>